<accession>A0ABU6YG32</accession>
<dbReference type="Pfam" id="PF20073">
    <property type="entry name" value="DUF6469"/>
    <property type="match status" value="1"/>
</dbReference>
<sequence>MSFSCLKGLCVFDRTFSTLCPTEVPRCMGDMLNWSSRRNKAIGYSDHGFMDTIFSWSLEDIFNEDLYRHKVKHIDMRFSSIYFGSYVYPLLEETQTQLRSSLEILSSAPFVEVISLKEVYSTDKNLYCVKTGTWKNRFSAHGKELYKTLSGDVFLLADFKPEIANDLQRVGRMWTLILSAGIPEQEPEEDDDIISSFKFIASKDIDIGELREKSWFVVFLTNIIPNRRIWKALHMSRNSDLIKKILCASDV</sequence>
<gene>
    <name evidence="2" type="ORF">PIB30_053966</name>
</gene>
<comment type="caution">
    <text evidence="2">The sequence shown here is derived from an EMBL/GenBank/DDBJ whole genome shotgun (WGS) entry which is preliminary data.</text>
</comment>
<dbReference type="Proteomes" id="UP001341840">
    <property type="component" value="Unassembled WGS sequence"/>
</dbReference>
<dbReference type="EMBL" id="JASCZI010242062">
    <property type="protein sequence ID" value="MED6209365.1"/>
    <property type="molecule type" value="Genomic_DNA"/>
</dbReference>
<organism evidence="2 3">
    <name type="scientific">Stylosanthes scabra</name>
    <dbReference type="NCBI Taxonomy" id="79078"/>
    <lineage>
        <taxon>Eukaryota</taxon>
        <taxon>Viridiplantae</taxon>
        <taxon>Streptophyta</taxon>
        <taxon>Embryophyta</taxon>
        <taxon>Tracheophyta</taxon>
        <taxon>Spermatophyta</taxon>
        <taxon>Magnoliopsida</taxon>
        <taxon>eudicotyledons</taxon>
        <taxon>Gunneridae</taxon>
        <taxon>Pentapetalae</taxon>
        <taxon>rosids</taxon>
        <taxon>fabids</taxon>
        <taxon>Fabales</taxon>
        <taxon>Fabaceae</taxon>
        <taxon>Papilionoideae</taxon>
        <taxon>50 kb inversion clade</taxon>
        <taxon>dalbergioids sensu lato</taxon>
        <taxon>Dalbergieae</taxon>
        <taxon>Pterocarpus clade</taxon>
        <taxon>Stylosanthes</taxon>
    </lineage>
</organism>
<evidence type="ECO:0000259" key="1">
    <source>
        <dbReference type="Pfam" id="PF20073"/>
    </source>
</evidence>
<reference evidence="2 3" key="1">
    <citation type="journal article" date="2023" name="Plants (Basel)">
        <title>Bridging the Gap: Combining Genomics and Transcriptomics Approaches to Understand Stylosanthes scabra, an Orphan Legume from the Brazilian Caatinga.</title>
        <authorList>
            <person name="Ferreira-Neto J.R.C."/>
            <person name="da Silva M.D."/>
            <person name="Binneck E."/>
            <person name="de Melo N.F."/>
            <person name="da Silva R.H."/>
            <person name="de Melo A.L.T.M."/>
            <person name="Pandolfi V."/>
            <person name="Bustamante F.O."/>
            <person name="Brasileiro-Vidal A.C."/>
            <person name="Benko-Iseppon A.M."/>
        </authorList>
    </citation>
    <scope>NUCLEOTIDE SEQUENCE [LARGE SCALE GENOMIC DNA]</scope>
    <source>
        <tissue evidence="2">Leaves</tissue>
    </source>
</reference>
<name>A0ABU6YG32_9FABA</name>
<dbReference type="InterPro" id="IPR045529">
    <property type="entry name" value="DUF6469"/>
</dbReference>
<proteinExistence type="predicted"/>
<protein>
    <recommendedName>
        <fullName evidence="1">DUF6469 domain-containing protein</fullName>
    </recommendedName>
</protein>
<evidence type="ECO:0000313" key="2">
    <source>
        <dbReference type="EMBL" id="MED6209365.1"/>
    </source>
</evidence>
<keyword evidence="3" id="KW-1185">Reference proteome</keyword>
<evidence type="ECO:0000313" key="3">
    <source>
        <dbReference type="Proteomes" id="UP001341840"/>
    </source>
</evidence>
<feature type="domain" description="DUF6469" evidence="1">
    <location>
        <begin position="109"/>
        <end position="238"/>
    </location>
</feature>